<proteinExistence type="inferred from homology"/>
<evidence type="ECO:0000256" key="1">
    <source>
        <dbReference type="ARBA" id="ARBA00010579"/>
    </source>
</evidence>
<dbReference type="InterPro" id="IPR005556">
    <property type="entry name" value="SUN"/>
</dbReference>
<feature type="chain" id="PRO_5043937794" evidence="3">
    <location>
        <begin position="24"/>
        <end position="505"/>
    </location>
</feature>
<evidence type="ECO:0000313" key="5">
    <source>
        <dbReference type="Proteomes" id="UP001369815"/>
    </source>
</evidence>
<feature type="region of interest" description="Disordered" evidence="2">
    <location>
        <begin position="449"/>
        <end position="485"/>
    </location>
</feature>
<sequence>MKITTIQAAIGSALLLNAQSCAATVQHHHHHLHLEKKQSNTHSHSHGHLQYAYNPKYSHRNSSALVSRDGKKKCQFPEDKGLFAVTPSEMNGGWALAPDQECVSGTWCPIACPPGKVMAQWKPGTHYKFPESTYGGVYCNDDGEIEVPFKNKEWCVDGTGAVEAVNKAGKVVSFCQTCLPGYEDMIIPTDVYDTATIAVPDMSYWDSTAAHYYINAPGVSSEEGCHWGDESKPIGNWSPYVAGANTVGDGETFVKLGINPVWQDSALYNTKPNFGLRVECPEGGCNGAKCEVDGSGVRSDNKASGAGGSDFCVVTVPKGTKANIVVFNLDGSGGDDSPSSSSPPESSSQPPSSQPASTSSIPTSSSAPPTTSTSSTISSTSTSSSSSSPSSSSLPPSTSSSAPPSSTLVSSTSTSSSFVTSSFTTTSSQASSTSASAYIAGVFQQNATLSSSFTRSPPSSTPVPVPTNGGDVSGDSNKNEAAGQRQGGAAFAGLIVAFVAATYLL</sequence>
<gene>
    <name evidence="4" type="ORF">Daesc_000847</name>
</gene>
<evidence type="ECO:0000256" key="3">
    <source>
        <dbReference type="SAM" id="SignalP"/>
    </source>
</evidence>
<dbReference type="Proteomes" id="UP001369815">
    <property type="component" value="Unassembled WGS sequence"/>
</dbReference>
<dbReference type="PANTHER" id="PTHR31654">
    <property type="entry name" value="SECRETED BETA-GLUCOSIDASE ADG3-RELATED"/>
    <property type="match status" value="1"/>
</dbReference>
<evidence type="ECO:0000256" key="2">
    <source>
        <dbReference type="SAM" id="MobiDB-lite"/>
    </source>
</evidence>
<keyword evidence="5" id="KW-1185">Reference proteome</keyword>
<protein>
    <submittedName>
        <fullName evidence="4">Uncharacterized protein</fullName>
    </submittedName>
</protein>
<dbReference type="PANTHER" id="PTHR31654:SF0">
    <property type="entry name" value="SECRETED BETA-GLUCOSIDASE ADG3-RELATED"/>
    <property type="match status" value="1"/>
</dbReference>
<reference evidence="4 5" key="1">
    <citation type="journal article" date="2024" name="Front Chem Biol">
        <title>Unveiling the potential of Daldinia eschscholtzii MFLUCC 19-0629 through bioactivity and bioinformatics studies for enhanced sustainable agriculture production.</title>
        <authorList>
            <person name="Brooks S."/>
            <person name="Weaver J.A."/>
            <person name="Klomchit A."/>
            <person name="Alharthi S.A."/>
            <person name="Onlamun T."/>
            <person name="Nurani R."/>
            <person name="Vong T.K."/>
            <person name="Alberti F."/>
            <person name="Greco C."/>
        </authorList>
    </citation>
    <scope>NUCLEOTIDE SEQUENCE [LARGE SCALE GENOMIC DNA]</scope>
    <source>
        <strain evidence="4">MFLUCC 19-0629</strain>
    </source>
</reference>
<dbReference type="EMBL" id="JBANMG010000001">
    <property type="protein sequence ID" value="KAK6958054.1"/>
    <property type="molecule type" value="Genomic_DNA"/>
</dbReference>
<comment type="similarity">
    <text evidence="1">Belongs to the SUN family.</text>
</comment>
<evidence type="ECO:0000313" key="4">
    <source>
        <dbReference type="EMBL" id="KAK6958054.1"/>
    </source>
</evidence>
<keyword evidence="3" id="KW-0732">Signal</keyword>
<organism evidence="4 5">
    <name type="scientific">Daldinia eschscholtzii</name>
    <dbReference type="NCBI Taxonomy" id="292717"/>
    <lineage>
        <taxon>Eukaryota</taxon>
        <taxon>Fungi</taxon>
        <taxon>Dikarya</taxon>
        <taxon>Ascomycota</taxon>
        <taxon>Pezizomycotina</taxon>
        <taxon>Sordariomycetes</taxon>
        <taxon>Xylariomycetidae</taxon>
        <taxon>Xylariales</taxon>
        <taxon>Hypoxylaceae</taxon>
        <taxon>Daldinia</taxon>
    </lineage>
</organism>
<dbReference type="Pfam" id="PF03856">
    <property type="entry name" value="SUN"/>
    <property type="match status" value="1"/>
</dbReference>
<comment type="caution">
    <text evidence="4">The sequence shown here is derived from an EMBL/GenBank/DDBJ whole genome shotgun (WGS) entry which is preliminary data.</text>
</comment>
<dbReference type="AlphaFoldDB" id="A0AAX6MZY3"/>
<feature type="compositionally biased region" description="Low complexity" evidence="2">
    <location>
        <begin position="337"/>
        <end position="411"/>
    </location>
</feature>
<feature type="region of interest" description="Disordered" evidence="2">
    <location>
        <begin position="327"/>
        <end position="411"/>
    </location>
</feature>
<dbReference type="InterPro" id="IPR053088">
    <property type="entry name" value="Beta-glucosidase/SUN-like"/>
</dbReference>
<name>A0AAX6MZY3_9PEZI</name>
<feature type="signal peptide" evidence="3">
    <location>
        <begin position="1"/>
        <end position="23"/>
    </location>
</feature>
<feature type="region of interest" description="Disordered" evidence="2">
    <location>
        <begin position="28"/>
        <end position="47"/>
    </location>
</feature>
<accession>A0AAX6MZY3</accession>